<proteinExistence type="predicted"/>
<dbReference type="InterPro" id="IPR052342">
    <property type="entry name" value="MCH/BMMD"/>
</dbReference>
<dbReference type="InterPro" id="IPR048274">
    <property type="entry name" value="MC_hydratase"/>
</dbReference>
<comment type="caution">
    <text evidence="1">The sequence shown here is derived from an EMBL/GenBank/DDBJ whole genome shotgun (WGS) entry which is preliminary data.</text>
</comment>
<dbReference type="InterPro" id="IPR029069">
    <property type="entry name" value="HotDog_dom_sf"/>
</dbReference>
<dbReference type="EMBL" id="JPQU01000017">
    <property type="protein sequence ID" value="KFE57508.1"/>
    <property type="molecule type" value="Genomic_DNA"/>
</dbReference>
<dbReference type="GO" id="GO:0016829">
    <property type="term" value="F:lyase activity"/>
    <property type="evidence" value="ECO:0007669"/>
    <property type="project" value="InterPro"/>
</dbReference>
<dbReference type="OrthoDB" id="9759612at2"/>
<dbReference type="SUPFAM" id="SSF54637">
    <property type="entry name" value="Thioesterase/thiol ester dehydrase-isomerase"/>
    <property type="match status" value="1"/>
</dbReference>
<keyword evidence="2" id="KW-1185">Reference proteome</keyword>
<accession>A0A085VPZ5</accession>
<reference evidence="1 2" key="1">
    <citation type="submission" date="2014-07" db="EMBL/GenBank/DDBJ databases">
        <title>Draft Genome Sequences of Environmental Pseudomonas syringae strains.</title>
        <authorList>
            <person name="Baltrus D.A."/>
            <person name="Berge O."/>
            <person name="Morris C."/>
        </authorList>
    </citation>
    <scope>NUCLEOTIDE SEQUENCE [LARGE SCALE GENOMIC DNA]</scope>
    <source>
        <strain evidence="1 2">GAW0119</strain>
    </source>
</reference>
<dbReference type="RefSeq" id="WP_032625834.1">
    <property type="nucleotide sequence ID" value="NZ_JPQU01000017.1"/>
</dbReference>
<dbReference type="AlphaFoldDB" id="A0A085VPZ5"/>
<dbReference type="PANTHER" id="PTHR43664:SF1">
    <property type="entry name" value="BETA-METHYLMALYL-COA DEHYDRATASE"/>
    <property type="match status" value="1"/>
</dbReference>
<dbReference type="Proteomes" id="UP000028631">
    <property type="component" value="Unassembled WGS sequence"/>
</dbReference>
<sequence length="171" mass="18887">MSVKQIGEQRYRGQIGRYFEDFEIGDIYEHRPGRTITETDNIQFSLLTMNLHPMHCDAAYAAKSEFGKPLVNSGLTVAIVLGMTVPDVSGKAIANLGWTDIKLTAPVFPGDTIYAATEVLNKRESKSRPNQGIITVKTIGTKADGTQFMSFERNVLIQKREGNTLDEAAGY</sequence>
<evidence type="ECO:0000313" key="2">
    <source>
        <dbReference type="Proteomes" id="UP000028631"/>
    </source>
</evidence>
<name>A0A085VPZ5_PSESX</name>
<dbReference type="Gene3D" id="3.10.129.10">
    <property type="entry name" value="Hotdog Thioesterase"/>
    <property type="match status" value="1"/>
</dbReference>
<dbReference type="PATRIC" id="fig|317.175.peg.590"/>
<dbReference type="PANTHER" id="PTHR43664">
    <property type="entry name" value="MONOAMINE OXIDASE-RELATED"/>
    <property type="match status" value="1"/>
</dbReference>
<organism evidence="1 2">
    <name type="scientific">Pseudomonas syringae</name>
    <dbReference type="NCBI Taxonomy" id="317"/>
    <lineage>
        <taxon>Bacteria</taxon>
        <taxon>Pseudomonadati</taxon>
        <taxon>Pseudomonadota</taxon>
        <taxon>Gammaproteobacteria</taxon>
        <taxon>Pseudomonadales</taxon>
        <taxon>Pseudomonadaceae</taxon>
        <taxon>Pseudomonas</taxon>
    </lineage>
</organism>
<dbReference type="Pfam" id="PF19315">
    <property type="entry name" value="MC_hydratase"/>
    <property type="match status" value="1"/>
</dbReference>
<gene>
    <name evidence="1" type="ORF">IV01_02815</name>
</gene>
<evidence type="ECO:0000313" key="1">
    <source>
        <dbReference type="EMBL" id="KFE57508.1"/>
    </source>
</evidence>
<protein>
    <submittedName>
        <fullName evidence="1">Dehydratase</fullName>
    </submittedName>
</protein>
<dbReference type="CDD" id="cd03451">
    <property type="entry name" value="FkbR2"/>
    <property type="match status" value="1"/>
</dbReference>